<organism evidence="2 3">
    <name type="scientific">Drosophila virilis</name>
    <name type="common">Fruit fly</name>
    <dbReference type="NCBI Taxonomy" id="7244"/>
    <lineage>
        <taxon>Eukaryota</taxon>
        <taxon>Metazoa</taxon>
        <taxon>Ecdysozoa</taxon>
        <taxon>Arthropoda</taxon>
        <taxon>Hexapoda</taxon>
        <taxon>Insecta</taxon>
        <taxon>Pterygota</taxon>
        <taxon>Neoptera</taxon>
        <taxon>Endopterygota</taxon>
        <taxon>Diptera</taxon>
        <taxon>Brachycera</taxon>
        <taxon>Muscomorpha</taxon>
        <taxon>Ephydroidea</taxon>
        <taxon>Drosophilidae</taxon>
        <taxon>Drosophila</taxon>
    </lineage>
</organism>
<evidence type="ECO:0000256" key="1">
    <source>
        <dbReference type="SAM" id="MobiDB-lite"/>
    </source>
</evidence>
<gene>
    <name evidence="2" type="primary">Dvir\GJ26870</name>
    <name evidence="2" type="ORF">Dvir_GJ26870</name>
</gene>
<keyword evidence="3" id="KW-1185">Reference proteome</keyword>
<evidence type="ECO:0000313" key="3">
    <source>
        <dbReference type="Proteomes" id="UP000008792"/>
    </source>
</evidence>
<dbReference type="InParanoid" id="A0A0Q9W7D0"/>
<evidence type="ECO:0000313" key="2">
    <source>
        <dbReference type="EMBL" id="KRF80803.1"/>
    </source>
</evidence>
<dbReference type="EMBL" id="CH940653">
    <property type="protein sequence ID" value="KRF80803.1"/>
    <property type="molecule type" value="Genomic_DNA"/>
</dbReference>
<reference evidence="2 3" key="1">
    <citation type="journal article" date="2007" name="Nature">
        <title>Evolution of genes and genomes on the Drosophila phylogeny.</title>
        <authorList>
            <consortium name="Drosophila 12 Genomes Consortium"/>
            <person name="Clark A.G."/>
            <person name="Eisen M.B."/>
            <person name="Smith D.R."/>
            <person name="Bergman C.M."/>
            <person name="Oliver B."/>
            <person name="Markow T.A."/>
            <person name="Kaufman T.C."/>
            <person name="Kellis M."/>
            <person name="Gelbart W."/>
            <person name="Iyer V.N."/>
            <person name="Pollard D.A."/>
            <person name="Sackton T.B."/>
            <person name="Larracuente A.M."/>
            <person name="Singh N.D."/>
            <person name="Abad J.P."/>
            <person name="Abt D.N."/>
            <person name="Adryan B."/>
            <person name="Aguade M."/>
            <person name="Akashi H."/>
            <person name="Anderson W.W."/>
            <person name="Aquadro C.F."/>
            <person name="Ardell D.H."/>
            <person name="Arguello R."/>
            <person name="Artieri C.G."/>
            <person name="Barbash D.A."/>
            <person name="Barker D."/>
            <person name="Barsanti P."/>
            <person name="Batterham P."/>
            <person name="Batzoglou S."/>
            <person name="Begun D."/>
            <person name="Bhutkar A."/>
            <person name="Blanco E."/>
            <person name="Bosak S.A."/>
            <person name="Bradley R.K."/>
            <person name="Brand A.D."/>
            <person name="Brent M.R."/>
            <person name="Brooks A.N."/>
            <person name="Brown R.H."/>
            <person name="Butlin R.K."/>
            <person name="Caggese C."/>
            <person name="Calvi B.R."/>
            <person name="Bernardo de Carvalho A."/>
            <person name="Caspi A."/>
            <person name="Castrezana S."/>
            <person name="Celniker S.E."/>
            <person name="Chang J.L."/>
            <person name="Chapple C."/>
            <person name="Chatterji S."/>
            <person name="Chinwalla A."/>
            <person name="Civetta A."/>
            <person name="Clifton S.W."/>
            <person name="Comeron J.M."/>
            <person name="Costello J.C."/>
            <person name="Coyne J.A."/>
            <person name="Daub J."/>
            <person name="David R.G."/>
            <person name="Delcher A.L."/>
            <person name="Delehaunty K."/>
            <person name="Do C.B."/>
            <person name="Ebling H."/>
            <person name="Edwards K."/>
            <person name="Eickbush T."/>
            <person name="Evans J.D."/>
            <person name="Filipski A."/>
            <person name="Findeiss S."/>
            <person name="Freyhult E."/>
            <person name="Fulton L."/>
            <person name="Fulton R."/>
            <person name="Garcia A.C."/>
            <person name="Gardiner A."/>
            <person name="Garfield D.A."/>
            <person name="Garvin B.E."/>
            <person name="Gibson G."/>
            <person name="Gilbert D."/>
            <person name="Gnerre S."/>
            <person name="Godfrey J."/>
            <person name="Good R."/>
            <person name="Gotea V."/>
            <person name="Gravely B."/>
            <person name="Greenberg A.J."/>
            <person name="Griffiths-Jones S."/>
            <person name="Gross S."/>
            <person name="Guigo R."/>
            <person name="Gustafson E.A."/>
            <person name="Haerty W."/>
            <person name="Hahn M.W."/>
            <person name="Halligan D.L."/>
            <person name="Halpern A.L."/>
            <person name="Halter G.M."/>
            <person name="Han M.V."/>
            <person name="Heger A."/>
            <person name="Hillier L."/>
            <person name="Hinrichs A.S."/>
            <person name="Holmes I."/>
            <person name="Hoskins R.A."/>
            <person name="Hubisz M.J."/>
            <person name="Hultmark D."/>
            <person name="Huntley M.A."/>
            <person name="Jaffe D.B."/>
            <person name="Jagadeeshan S."/>
            <person name="Jeck W.R."/>
            <person name="Johnson J."/>
            <person name="Jones C.D."/>
            <person name="Jordan W.C."/>
            <person name="Karpen G.H."/>
            <person name="Kataoka E."/>
            <person name="Keightley P.D."/>
            <person name="Kheradpour P."/>
            <person name="Kirkness E.F."/>
            <person name="Koerich L.B."/>
            <person name="Kristiansen K."/>
            <person name="Kudrna D."/>
            <person name="Kulathinal R.J."/>
            <person name="Kumar S."/>
            <person name="Kwok R."/>
            <person name="Lander E."/>
            <person name="Langley C.H."/>
            <person name="Lapoint R."/>
            <person name="Lazzaro B.P."/>
            <person name="Lee S.J."/>
            <person name="Levesque L."/>
            <person name="Li R."/>
            <person name="Lin C.F."/>
            <person name="Lin M.F."/>
            <person name="Lindblad-Toh K."/>
            <person name="Llopart A."/>
            <person name="Long M."/>
            <person name="Low L."/>
            <person name="Lozovsky E."/>
            <person name="Lu J."/>
            <person name="Luo M."/>
            <person name="Machado C.A."/>
            <person name="Makalowski W."/>
            <person name="Marzo M."/>
            <person name="Matsuda M."/>
            <person name="Matzkin L."/>
            <person name="McAllister B."/>
            <person name="McBride C.S."/>
            <person name="McKernan B."/>
            <person name="McKernan K."/>
            <person name="Mendez-Lago M."/>
            <person name="Minx P."/>
            <person name="Mollenhauer M.U."/>
            <person name="Montooth K."/>
            <person name="Mount S.M."/>
            <person name="Mu X."/>
            <person name="Myers E."/>
            <person name="Negre B."/>
            <person name="Newfeld S."/>
            <person name="Nielsen R."/>
            <person name="Noor M.A."/>
            <person name="O'Grady P."/>
            <person name="Pachter L."/>
            <person name="Papaceit M."/>
            <person name="Parisi M.J."/>
            <person name="Parisi M."/>
            <person name="Parts L."/>
            <person name="Pedersen J.S."/>
            <person name="Pesole G."/>
            <person name="Phillippy A.M."/>
            <person name="Ponting C.P."/>
            <person name="Pop M."/>
            <person name="Porcelli D."/>
            <person name="Powell J.R."/>
            <person name="Prohaska S."/>
            <person name="Pruitt K."/>
            <person name="Puig M."/>
            <person name="Quesneville H."/>
            <person name="Ram K.R."/>
            <person name="Rand D."/>
            <person name="Rasmussen M.D."/>
            <person name="Reed L.K."/>
            <person name="Reenan R."/>
            <person name="Reily A."/>
            <person name="Remington K.A."/>
            <person name="Rieger T.T."/>
            <person name="Ritchie M.G."/>
            <person name="Robin C."/>
            <person name="Rogers Y.H."/>
            <person name="Rohde C."/>
            <person name="Rozas J."/>
            <person name="Rubenfield M.J."/>
            <person name="Ruiz A."/>
            <person name="Russo S."/>
            <person name="Salzberg S.L."/>
            <person name="Sanchez-Gracia A."/>
            <person name="Saranga D.J."/>
            <person name="Sato H."/>
            <person name="Schaeffer S.W."/>
            <person name="Schatz M.C."/>
            <person name="Schlenke T."/>
            <person name="Schwartz R."/>
            <person name="Segarra C."/>
            <person name="Singh R.S."/>
            <person name="Sirot L."/>
            <person name="Sirota M."/>
            <person name="Sisneros N.B."/>
            <person name="Smith C.D."/>
            <person name="Smith T.F."/>
            <person name="Spieth J."/>
            <person name="Stage D.E."/>
            <person name="Stark A."/>
            <person name="Stephan W."/>
            <person name="Strausberg R.L."/>
            <person name="Strempel S."/>
            <person name="Sturgill D."/>
            <person name="Sutton G."/>
            <person name="Sutton G.G."/>
            <person name="Tao W."/>
            <person name="Teichmann S."/>
            <person name="Tobari Y.N."/>
            <person name="Tomimura Y."/>
            <person name="Tsolas J.M."/>
            <person name="Valente V.L."/>
            <person name="Venter E."/>
            <person name="Venter J.C."/>
            <person name="Vicario S."/>
            <person name="Vieira F.G."/>
            <person name="Vilella A.J."/>
            <person name="Villasante A."/>
            <person name="Walenz B."/>
            <person name="Wang J."/>
            <person name="Wasserman M."/>
            <person name="Watts T."/>
            <person name="Wilson D."/>
            <person name="Wilson R.K."/>
            <person name="Wing R.A."/>
            <person name="Wolfner M.F."/>
            <person name="Wong A."/>
            <person name="Wong G.K."/>
            <person name="Wu C.I."/>
            <person name="Wu G."/>
            <person name="Yamamoto D."/>
            <person name="Yang H.P."/>
            <person name="Yang S.P."/>
            <person name="Yorke J.A."/>
            <person name="Yoshida K."/>
            <person name="Zdobnov E."/>
            <person name="Zhang P."/>
            <person name="Zhang Y."/>
            <person name="Zimin A.V."/>
            <person name="Baldwin J."/>
            <person name="Abdouelleil A."/>
            <person name="Abdulkadir J."/>
            <person name="Abebe A."/>
            <person name="Abera B."/>
            <person name="Abreu J."/>
            <person name="Acer S.C."/>
            <person name="Aftuck L."/>
            <person name="Alexander A."/>
            <person name="An P."/>
            <person name="Anderson E."/>
            <person name="Anderson S."/>
            <person name="Arachi H."/>
            <person name="Azer M."/>
            <person name="Bachantsang P."/>
            <person name="Barry A."/>
            <person name="Bayul T."/>
            <person name="Berlin A."/>
            <person name="Bessette D."/>
            <person name="Bloom T."/>
            <person name="Blye J."/>
            <person name="Boguslavskiy L."/>
            <person name="Bonnet C."/>
            <person name="Boukhgalter B."/>
            <person name="Bourzgui I."/>
            <person name="Brown A."/>
            <person name="Cahill P."/>
            <person name="Channer S."/>
            <person name="Cheshatsang Y."/>
            <person name="Chuda L."/>
            <person name="Citroen M."/>
            <person name="Collymore A."/>
            <person name="Cooke P."/>
            <person name="Costello M."/>
            <person name="D'Aco K."/>
            <person name="Daza R."/>
            <person name="De Haan G."/>
            <person name="DeGray S."/>
            <person name="DeMaso C."/>
            <person name="Dhargay N."/>
            <person name="Dooley K."/>
            <person name="Dooley E."/>
            <person name="Doricent M."/>
            <person name="Dorje P."/>
            <person name="Dorjee K."/>
            <person name="Dupes A."/>
            <person name="Elong R."/>
            <person name="Falk J."/>
            <person name="Farina A."/>
            <person name="Faro S."/>
            <person name="Ferguson D."/>
            <person name="Fisher S."/>
            <person name="Foley C.D."/>
            <person name="Franke A."/>
            <person name="Friedrich D."/>
            <person name="Gadbois L."/>
            <person name="Gearin G."/>
            <person name="Gearin C.R."/>
            <person name="Giannoukos G."/>
            <person name="Goode T."/>
            <person name="Graham J."/>
            <person name="Grandbois E."/>
            <person name="Grewal S."/>
            <person name="Gyaltsen K."/>
            <person name="Hafez N."/>
            <person name="Hagos B."/>
            <person name="Hall J."/>
            <person name="Henson C."/>
            <person name="Hollinger A."/>
            <person name="Honan T."/>
            <person name="Huard M.D."/>
            <person name="Hughes L."/>
            <person name="Hurhula B."/>
            <person name="Husby M.E."/>
            <person name="Kamat A."/>
            <person name="Kanga B."/>
            <person name="Kashin S."/>
            <person name="Khazanovich D."/>
            <person name="Kisner P."/>
            <person name="Lance K."/>
            <person name="Lara M."/>
            <person name="Lee W."/>
            <person name="Lennon N."/>
            <person name="Letendre F."/>
            <person name="LeVine R."/>
            <person name="Lipovsky A."/>
            <person name="Liu X."/>
            <person name="Liu J."/>
            <person name="Liu S."/>
            <person name="Lokyitsang T."/>
            <person name="Lokyitsang Y."/>
            <person name="Lubonja R."/>
            <person name="Lui A."/>
            <person name="MacDonald P."/>
            <person name="Magnisalis V."/>
            <person name="Maru K."/>
            <person name="Matthews C."/>
            <person name="McCusker W."/>
            <person name="McDonough S."/>
            <person name="Mehta T."/>
            <person name="Meldrim J."/>
            <person name="Meneus L."/>
            <person name="Mihai O."/>
            <person name="Mihalev A."/>
            <person name="Mihova T."/>
            <person name="Mittelman R."/>
            <person name="Mlenga V."/>
            <person name="Montmayeur A."/>
            <person name="Mulrain L."/>
            <person name="Navidi A."/>
            <person name="Naylor J."/>
            <person name="Negash T."/>
            <person name="Nguyen T."/>
            <person name="Nguyen N."/>
            <person name="Nicol R."/>
            <person name="Norbu C."/>
            <person name="Norbu N."/>
            <person name="Novod N."/>
            <person name="O'Neill B."/>
            <person name="Osman S."/>
            <person name="Markiewicz E."/>
            <person name="Oyono O.L."/>
            <person name="Patti C."/>
            <person name="Phunkhang P."/>
            <person name="Pierre F."/>
            <person name="Priest M."/>
            <person name="Raghuraman S."/>
            <person name="Rege F."/>
            <person name="Reyes R."/>
            <person name="Rise C."/>
            <person name="Rogov P."/>
            <person name="Ross K."/>
            <person name="Ryan E."/>
            <person name="Settipalli S."/>
            <person name="Shea T."/>
            <person name="Sherpa N."/>
            <person name="Shi L."/>
            <person name="Shih D."/>
            <person name="Sparrow T."/>
            <person name="Spaulding J."/>
            <person name="Stalker J."/>
            <person name="Stange-Thomann N."/>
            <person name="Stavropoulos S."/>
            <person name="Stone C."/>
            <person name="Strader C."/>
            <person name="Tesfaye S."/>
            <person name="Thomson T."/>
            <person name="Thoulutsang Y."/>
            <person name="Thoulutsang D."/>
            <person name="Topham K."/>
            <person name="Topping I."/>
            <person name="Tsamla T."/>
            <person name="Vassiliev H."/>
            <person name="Vo A."/>
            <person name="Wangchuk T."/>
            <person name="Wangdi T."/>
            <person name="Weiand M."/>
            <person name="Wilkinson J."/>
            <person name="Wilson A."/>
            <person name="Yadav S."/>
            <person name="Young G."/>
            <person name="Yu Q."/>
            <person name="Zembek L."/>
            <person name="Zhong D."/>
            <person name="Zimmer A."/>
            <person name="Zwirko Z."/>
            <person name="Jaffe D.B."/>
            <person name="Alvarez P."/>
            <person name="Brockman W."/>
            <person name="Butler J."/>
            <person name="Chin C."/>
            <person name="Gnerre S."/>
            <person name="Grabherr M."/>
            <person name="Kleber M."/>
            <person name="Mauceli E."/>
            <person name="MacCallum I."/>
        </authorList>
    </citation>
    <scope>NUCLEOTIDE SEQUENCE [LARGE SCALE GENOMIC DNA]</scope>
    <source>
        <strain evidence="3">Tucson 15010-1051.87</strain>
    </source>
</reference>
<protein>
    <submittedName>
        <fullName evidence="2">Uncharacterized protein</fullName>
    </submittedName>
</protein>
<accession>A0A0Q9W7D0</accession>
<proteinExistence type="predicted"/>
<feature type="region of interest" description="Disordered" evidence="1">
    <location>
        <begin position="49"/>
        <end position="90"/>
    </location>
</feature>
<sequence length="90" mass="9933">MRSARNTLPSAINKSRQENVCVCLSLLDKSATNSPGIAITKTTSRWQLLKEQPTAKSKPESVSERERERARTRAIASVSQLMDEGTLESS</sequence>
<name>A0A0Q9W7D0_DROVI</name>
<dbReference type="AlphaFoldDB" id="A0A0Q9W7D0"/>
<feature type="compositionally biased region" description="Basic and acidic residues" evidence="1">
    <location>
        <begin position="57"/>
        <end position="71"/>
    </location>
</feature>
<dbReference type="Proteomes" id="UP000008792">
    <property type="component" value="Unassembled WGS sequence"/>
</dbReference>